<sequence length="603" mass="65552">MRPSNPQYVVPPFPAFPSVTRYVPIGSIADAVDRVCRSVDAREGLSLVIGPPGTGKSLLCSLLVDRYQESHDCVVLGETPIENRAGYLRHMLHHLGADYRNVDESDLQLALVDRVCDQASDREGLLIIVDEAQALAPEVLEAIRMSTNIHRQGEPRVCAVVVGGVKLDDTLAEPTLEPFTQRISARCYLHPMNGEETRHYISETIQSCGADPENTITREAISMVHHACCGVPRLVNQVMTEAIDIAEESDESLITEQSIDRAWAQLQQLPSPMLESPKLNASSNSIEFGELDELGGLDERNGLDERDRDEAVAESDVDPLDLKQDPMQEEPEEANLETLAFDEEELMDAASAVNAIARENWLSAEIVAGDEATLYEEPDGRGPVTVPAAIGSPPKTASTQAIFGDFEDEEDVCLGSGVIPFARGTSATGTKNSDPTVDNSRHDLPAENPSTESSDPCRDRDLETILHQEIVGISDMAAASELYAMHDAATPHSCSSDCANCECHDRTLDHHVIEGSDDSEETSDIVAIQLHQSSEDAGAVDEPLESDEALTGILLRDDSDLLIIEEDLDLAGESKSTSNDESEQKVSVDFQAMLQRMRTGTEG</sequence>
<reference evidence="3 4" key="1">
    <citation type="submission" date="2019-02" db="EMBL/GenBank/DDBJ databases">
        <title>Deep-cultivation of Planctomycetes and their phenomic and genomic characterization uncovers novel biology.</title>
        <authorList>
            <person name="Wiegand S."/>
            <person name="Jogler M."/>
            <person name="Boedeker C."/>
            <person name="Pinto D."/>
            <person name="Vollmers J."/>
            <person name="Rivas-Marin E."/>
            <person name="Kohn T."/>
            <person name="Peeters S.H."/>
            <person name="Heuer A."/>
            <person name="Rast P."/>
            <person name="Oberbeckmann S."/>
            <person name="Bunk B."/>
            <person name="Jeske O."/>
            <person name="Meyerdierks A."/>
            <person name="Storesund J.E."/>
            <person name="Kallscheuer N."/>
            <person name="Luecker S."/>
            <person name="Lage O.M."/>
            <person name="Pohl T."/>
            <person name="Merkel B.J."/>
            <person name="Hornburger P."/>
            <person name="Mueller R.-W."/>
            <person name="Bruemmer F."/>
            <person name="Labrenz M."/>
            <person name="Spormann A.M."/>
            <person name="Op Den Camp H."/>
            <person name="Overmann J."/>
            <person name="Amann R."/>
            <person name="Jetten M.S.M."/>
            <person name="Mascher T."/>
            <person name="Medema M.H."/>
            <person name="Devos D.P."/>
            <person name="Kaster A.-K."/>
            <person name="Ovreas L."/>
            <person name="Rohde M."/>
            <person name="Galperin M.Y."/>
            <person name="Jogler C."/>
        </authorList>
    </citation>
    <scope>NUCLEOTIDE SEQUENCE [LARGE SCALE GENOMIC DNA]</scope>
    <source>
        <strain evidence="3 4">Poly41</strain>
    </source>
</reference>
<keyword evidence="4" id="KW-1185">Reference proteome</keyword>
<dbReference type="PANTHER" id="PTHR35894:SF1">
    <property type="entry name" value="PHOSPHORIBULOKINASE _ URIDINE KINASE FAMILY"/>
    <property type="match status" value="1"/>
</dbReference>
<evidence type="ECO:0000313" key="4">
    <source>
        <dbReference type="Proteomes" id="UP000319143"/>
    </source>
</evidence>
<feature type="compositionally biased region" description="Polar residues" evidence="1">
    <location>
        <begin position="425"/>
        <end position="438"/>
    </location>
</feature>
<dbReference type="AlphaFoldDB" id="A0A5C6DA79"/>
<organism evidence="3 4">
    <name type="scientific">Novipirellula artificiosorum</name>
    <dbReference type="NCBI Taxonomy" id="2528016"/>
    <lineage>
        <taxon>Bacteria</taxon>
        <taxon>Pseudomonadati</taxon>
        <taxon>Planctomycetota</taxon>
        <taxon>Planctomycetia</taxon>
        <taxon>Pirellulales</taxon>
        <taxon>Pirellulaceae</taxon>
        <taxon>Novipirellula</taxon>
    </lineage>
</organism>
<dbReference type="SMART" id="SM00382">
    <property type="entry name" value="AAA"/>
    <property type="match status" value="1"/>
</dbReference>
<dbReference type="Gene3D" id="3.40.50.300">
    <property type="entry name" value="P-loop containing nucleotide triphosphate hydrolases"/>
    <property type="match status" value="1"/>
</dbReference>
<dbReference type="EMBL" id="SJPV01000009">
    <property type="protein sequence ID" value="TWU33800.1"/>
    <property type="molecule type" value="Genomic_DNA"/>
</dbReference>
<dbReference type="InterPro" id="IPR027417">
    <property type="entry name" value="P-loop_NTPase"/>
</dbReference>
<feature type="compositionally biased region" description="Basic and acidic residues" evidence="1">
    <location>
        <begin position="297"/>
        <end position="311"/>
    </location>
</feature>
<evidence type="ECO:0000313" key="3">
    <source>
        <dbReference type="EMBL" id="TWU33800.1"/>
    </source>
</evidence>
<gene>
    <name evidence="3" type="ORF">Poly41_47980</name>
</gene>
<evidence type="ECO:0000259" key="2">
    <source>
        <dbReference type="SMART" id="SM00382"/>
    </source>
</evidence>
<dbReference type="InterPro" id="IPR003593">
    <property type="entry name" value="AAA+_ATPase"/>
</dbReference>
<dbReference type="InterPro" id="IPR049945">
    <property type="entry name" value="AAA_22"/>
</dbReference>
<protein>
    <recommendedName>
        <fullName evidence="2">AAA+ ATPase domain-containing protein</fullName>
    </recommendedName>
</protein>
<dbReference type="GO" id="GO:0016887">
    <property type="term" value="F:ATP hydrolysis activity"/>
    <property type="evidence" value="ECO:0007669"/>
    <property type="project" value="InterPro"/>
</dbReference>
<feature type="region of interest" description="Disordered" evidence="1">
    <location>
        <begin position="424"/>
        <end position="458"/>
    </location>
</feature>
<dbReference type="PANTHER" id="PTHR35894">
    <property type="entry name" value="GENERAL SECRETION PATHWAY PROTEIN A-RELATED"/>
    <property type="match status" value="1"/>
</dbReference>
<dbReference type="RefSeq" id="WP_146529191.1">
    <property type="nucleotide sequence ID" value="NZ_SJPV01000009.1"/>
</dbReference>
<dbReference type="Pfam" id="PF13401">
    <property type="entry name" value="AAA_22"/>
    <property type="match status" value="1"/>
</dbReference>
<accession>A0A5C6DA79</accession>
<name>A0A5C6DA79_9BACT</name>
<evidence type="ECO:0000256" key="1">
    <source>
        <dbReference type="SAM" id="MobiDB-lite"/>
    </source>
</evidence>
<feature type="domain" description="AAA+ ATPase" evidence="2">
    <location>
        <begin position="42"/>
        <end position="193"/>
    </location>
</feature>
<feature type="region of interest" description="Disordered" evidence="1">
    <location>
        <begin position="290"/>
        <end position="334"/>
    </location>
</feature>
<dbReference type="Proteomes" id="UP000319143">
    <property type="component" value="Unassembled WGS sequence"/>
</dbReference>
<dbReference type="InterPro" id="IPR052026">
    <property type="entry name" value="ExeA_AAA_ATPase_DNA-bind"/>
</dbReference>
<proteinExistence type="predicted"/>
<dbReference type="SUPFAM" id="SSF52540">
    <property type="entry name" value="P-loop containing nucleoside triphosphate hydrolases"/>
    <property type="match status" value="1"/>
</dbReference>
<comment type="caution">
    <text evidence="3">The sequence shown here is derived from an EMBL/GenBank/DDBJ whole genome shotgun (WGS) entry which is preliminary data.</text>
</comment>
<dbReference type="OrthoDB" id="227226at2"/>